<evidence type="ECO:0000313" key="1">
    <source>
        <dbReference type="EMBL" id="TEB19720.1"/>
    </source>
</evidence>
<dbReference type="AlphaFoldDB" id="A0A4Y7SDC6"/>
<dbReference type="EMBL" id="QPFP01000178">
    <property type="protein sequence ID" value="TEB19720.1"/>
    <property type="molecule type" value="Genomic_DNA"/>
</dbReference>
<comment type="caution">
    <text evidence="1">The sequence shown here is derived from an EMBL/GenBank/DDBJ whole genome shotgun (WGS) entry which is preliminary data.</text>
</comment>
<sequence length="177" mass="19214">MEFEPRPPSKATGNCPRAQAFVPGHTYPPAYPLVSRTCYRSVYRPAIRVSDGDGLGGVGMWRGTWVVLNEMVRRLGGKRNAEDVGLSVGSSRLEEGRIRDGLGEGMVWDTYVVPVLHAFIWVNDGVGGRALKTDLSLGTRIEAGEREGGRVYWAGVAVLGIAYMPGIDPPSATGRRR</sequence>
<organism evidence="1 2">
    <name type="scientific">Coprinellus micaceus</name>
    <name type="common">Glistening ink-cap mushroom</name>
    <name type="synonym">Coprinus micaceus</name>
    <dbReference type="NCBI Taxonomy" id="71717"/>
    <lineage>
        <taxon>Eukaryota</taxon>
        <taxon>Fungi</taxon>
        <taxon>Dikarya</taxon>
        <taxon>Basidiomycota</taxon>
        <taxon>Agaricomycotina</taxon>
        <taxon>Agaricomycetes</taxon>
        <taxon>Agaricomycetidae</taxon>
        <taxon>Agaricales</taxon>
        <taxon>Agaricineae</taxon>
        <taxon>Psathyrellaceae</taxon>
        <taxon>Coprinellus</taxon>
    </lineage>
</organism>
<name>A0A4Y7SDC6_COPMI</name>
<reference evidence="1 2" key="1">
    <citation type="journal article" date="2019" name="Nat. Ecol. Evol.">
        <title>Megaphylogeny resolves global patterns of mushroom evolution.</title>
        <authorList>
            <person name="Varga T."/>
            <person name="Krizsan K."/>
            <person name="Foldi C."/>
            <person name="Dima B."/>
            <person name="Sanchez-Garcia M."/>
            <person name="Sanchez-Ramirez S."/>
            <person name="Szollosi G.J."/>
            <person name="Szarkandi J.G."/>
            <person name="Papp V."/>
            <person name="Albert L."/>
            <person name="Andreopoulos W."/>
            <person name="Angelini C."/>
            <person name="Antonin V."/>
            <person name="Barry K.W."/>
            <person name="Bougher N.L."/>
            <person name="Buchanan P."/>
            <person name="Buyck B."/>
            <person name="Bense V."/>
            <person name="Catcheside P."/>
            <person name="Chovatia M."/>
            <person name="Cooper J."/>
            <person name="Damon W."/>
            <person name="Desjardin D."/>
            <person name="Finy P."/>
            <person name="Geml J."/>
            <person name="Haridas S."/>
            <person name="Hughes K."/>
            <person name="Justo A."/>
            <person name="Karasinski D."/>
            <person name="Kautmanova I."/>
            <person name="Kiss B."/>
            <person name="Kocsube S."/>
            <person name="Kotiranta H."/>
            <person name="LaButti K.M."/>
            <person name="Lechner B.E."/>
            <person name="Liimatainen K."/>
            <person name="Lipzen A."/>
            <person name="Lukacs Z."/>
            <person name="Mihaltcheva S."/>
            <person name="Morgado L.N."/>
            <person name="Niskanen T."/>
            <person name="Noordeloos M.E."/>
            <person name="Ohm R.A."/>
            <person name="Ortiz-Santana B."/>
            <person name="Ovrebo C."/>
            <person name="Racz N."/>
            <person name="Riley R."/>
            <person name="Savchenko A."/>
            <person name="Shiryaev A."/>
            <person name="Soop K."/>
            <person name="Spirin V."/>
            <person name="Szebenyi C."/>
            <person name="Tomsovsky M."/>
            <person name="Tulloss R.E."/>
            <person name="Uehling J."/>
            <person name="Grigoriev I.V."/>
            <person name="Vagvolgyi C."/>
            <person name="Papp T."/>
            <person name="Martin F.M."/>
            <person name="Miettinen O."/>
            <person name="Hibbett D.S."/>
            <person name="Nagy L.G."/>
        </authorList>
    </citation>
    <scope>NUCLEOTIDE SEQUENCE [LARGE SCALE GENOMIC DNA]</scope>
    <source>
        <strain evidence="1 2">FP101781</strain>
    </source>
</reference>
<accession>A0A4Y7SDC6</accession>
<keyword evidence="2" id="KW-1185">Reference proteome</keyword>
<gene>
    <name evidence="1" type="ORF">FA13DRAFT_329238</name>
</gene>
<proteinExistence type="predicted"/>
<evidence type="ECO:0000313" key="2">
    <source>
        <dbReference type="Proteomes" id="UP000298030"/>
    </source>
</evidence>
<protein>
    <submittedName>
        <fullName evidence="1">Uncharacterized protein</fullName>
    </submittedName>
</protein>
<dbReference type="Proteomes" id="UP000298030">
    <property type="component" value="Unassembled WGS sequence"/>
</dbReference>